<feature type="transmembrane region" description="Helical" evidence="14">
    <location>
        <begin position="181"/>
        <end position="202"/>
    </location>
</feature>
<dbReference type="RefSeq" id="WP_006300753.1">
    <property type="nucleotide sequence ID" value="NZ_CM001022.1"/>
</dbReference>
<dbReference type="Gene3D" id="1.20.1730.10">
    <property type="entry name" value="Sodium/glucose cotransporter"/>
    <property type="match status" value="1"/>
</dbReference>
<keyword evidence="6" id="KW-0769">Symport</keyword>
<dbReference type="Pfam" id="PF00474">
    <property type="entry name" value="SSF"/>
    <property type="match status" value="1"/>
</dbReference>
<dbReference type="PANTHER" id="PTHR48086:SF3">
    <property type="entry name" value="SODIUM_PROLINE SYMPORTER"/>
    <property type="match status" value="1"/>
</dbReference>
<organism evidence="15 16">
    <name type="scientific">Aminomonas paucivorans DSM 12260</name>
    <dbReference type="NCBI Taxonomy" id="584708"/>
    <lineage>
        <taxon>Bacteria</taxon>
        <taxon>Thermotogati</taxon>
        <taxon>Synergistota</taxon>
        <taxon>Synergistia</taxon>
        <taxon>Synergistales</taxon>
        <taxon>Synergistaceae</taxon>
        <taxon>Aminomonas</taxon>
    </lineage>
</organism>
<dbReference type="GO" id="GO:0005886">
    <property type="term" value="C:plasma membrane"/>
    <property type="evidence" value="ECO:0007669"/>
    <property type="project" value="UniProtKB-SubCell"/>
</dbReference>
<feature type="transmembrane region" description="Helical" evidence="14">
    <location>
        <begin position="392"/>
        <end position="410"/>
    </location>
</feature>
<evidence type="ECO:0000256" key="1">
    <source>
        <dbReference type="ARBA" id="ARBA00004651"/>
    </source>
</evidence>
<dbReference type="PANTHER" id="PTHR48086">
    <property type="entry name" value="SODIUM/PROLINE SYMPORTER-RELATED"/>
    <property type="match status" value="1"/>
</dbReference>
<keyword evidence="3" id="KW-0813">Transport</keyword>
<evidence type="ECO:0000256" key="12">
    <source>
        <dbReference type="ARBA" id="ARBA00033708"/>
    </source>
</evidence>
<reference evidence="15 16" key="1">
    <citation type="journal article" date="2010" name="Stand. Genomic Sci.">
        <title>Non-contiguous finished genome sequence of Aminomonas paucivorans type strain (GLU-3).</title>
        <authorList>
            <person name="Pitluck S."/>
            <person name="Yasawong M."/>
            <person name="Held B."/>
            <person name="Lapidus A."/>
            <person name="Nolan M."/>
            <person name="Copeland A."/>
            <person name="Lucas S."/>
            <person name="Del Rio T.G."/>
            <person name="Tice H."/>
            <person name="Cheng J.F."/>
            <person name="Chertkov O."/>
            <person name="Goodwin L."/>
            <person name="Tapia R."/>
            <person name="Han C."/>
            <person name="Liolios K."/>
            <person name="Ivanova N."/>
            <person name="Mavromatis K."/>
            <person name="Ovchinnikova G."/>
            <person name="Pati A."/>
            <person name="Chen A."/>
            <person name="Palaniappan K."/>
            <person name="Land M."/>
            <person name="Hauser L."/>
            <person name="Chang Y.J."/>
            <person name="Jeffries C.D."/>
            <person name="Pukall R."/>
            <person name="Spring S."/>
            <person name="Rohde M."/>
            <person name="Sikorski J."/>
            <person name="Goker M."/>
            <person name="Woyke T."/>
            <person name="Bristow J."/>
            <person name="Eisen J.A."/>
            <person name="Markowitz V."/>
            <person name="Hugenholtz P."/>
            <person name="Kyrpides N.C."/>
            <person name="Klenk H.P."/>
        </authorList>
    </citation>
    <scope>NUCLEOTIDE SEQUENCE [LARGE SCALE GENOMIC DNA]</scope>
    <source>
        <strain evidence="15 16">DSM 12260</strain>
    </source>
</reference>
<name>E3CXU3_9BACT</name>
<keyword evidence="5 14" id="KW-0812">Transmembrane</keyword>
<feature type="transmembrane region" description="Helical" evidence="14">
    <location>
        <begin position="311"/>
        <end position="328"/>
    </location>
</feature>
<comment type="subcellular location">
    <subcellularLocation>
        <location evidence="1">Cell membrane</location>
        <topology evidence="1">Multi-pass membrane protein</topology>
    </subcellularLocation>
</comment>
<feature type="transmembrane region" description="Helical" evidence="14">
    <location>
        <begin position="148"/>
        <end position="169"/>
    </location>
</feature>
<dbReference type="CDD" id="cd10322">
    <property type="entry name" value="SLC5sbd"/>
    <property type="match status" value="1"/>
</dbReference>
<protein>
    <submittedName>
        <fullName evidence="15">Na+/solute symporter</fullName>
    </submittedName>
</protein>
<dbReference type="InterPro" id="IPR038377">
    <property type="entry name" value="Na/Glc_symporter_sf"/>
</dbReference>
<dbReference type="eggNOG" id="COG0591">
    <property type="taxonomic scope" value="Bacteria"/>
</dbReference>
<keyword evidence="9" id="KW-0406">Ion transport</keyword>
<evidence type="ECO:0000313" key="16">
    <source>
        <dbReference type="Proteomes" id="UP000005096"/>
    </source>
</evidence>
<sequence length="464" mass="50235">MPPLLLHLGAFAGYTLALLLLTGQAFAWNETRSLFYLGGRRTGMWMSLATFCATWMSAASVVGFTLWMMQDGFRAFGGSVNGWLLGLVPMPLLVFRLRRVRCLSLPEWLARVYGDERLRRLGGGALLFAYTLYLVIQFRAFGAVAAHLLQLPLGFAAAALVYLFVLYTTFGGYPSVVRSDALNLCLILAGVTLAAGAAIHLYGSPLATCRVLAVRAPELLNPWSSWREGITTLTLGLAWGLGVAANPQYGVRLMAARRTRDALGMLCAAPLFLGWIYLCLTVLGLVGRASFPHIPQTLDPTAFARLFDGTLPVWGALPLLVAVLAAAVSTANSQLLLAACSLCHDLLPQRPLAEQDPFGEDRFLLQNRLAIVAIATVSLVLSQIPLPGILALGRMSWTVVAVCFLFPLYLPRRMAPKQTFAVLASALGVHALLSTLSPLTPETSMLVALAFEGAFWILSWRARS</sequence>
<keyword evidence="7 14" id="KW-1133">Transmembrane helix</keyword>
<keyword evidence="4" id="KW-1003">Cell membrane</keyword>
<feature type="transmembrane region" description="Helical" evidence="14">
    <location>
        <begin position="262"/>
        <end position="291"/>
    </location>
</feature>
<proteinExistence type="inferred from homology"/>
<evidence type="ECO:0000256" key="2">
    <source>
        <dbReference type="ARBA" id="ARBA00006434"/>
    </source>
</evidence>
<evidence type="ECO:0000256" key="9">
    <source>
        <dbReference type="ARBA" id="ARBA00023065"/>
    </source>
</evidence>
<evidence type="ECO:0000256" key="14">
    <source>
        <dbReference type="SAM" id="Phobius"/>
    </source>
</evidence>
<evidence type="ECO:0000256" key="4">
    <source>
        <dbReference type="ARBA" id="ARBA00022475"/>
    </source>
</evidence>
<feature type="transmembrane region" description="Helical" evidence="14">
    <location>
        <begin position="118"/>
        <end position="136"/>
    </location>
</feature>
<evidence type="ECO:0000256" key="5">
    <source>
        <dbReference type="ARBA" id="ARBA00022692"/>
    </source>
</evidence>
<dbReference type="OrthoDB" id="9810181at2"/>
<keyword evidence="10 14" id="KW-0472">Membrane</keyword>
<dbReference type="InterPro" id="IPR050277">
    <property type="entry name" value="Sodium:Solute_Symporter"/>
</dbReference>
<evidence type="ECO:0000256" key="8">
    <source>
        <dbReference type="ARBA" id="ARBA00023053"/>
    </source>
</evidence>
<keyword evidence="16" id="KW-1185">Reference proteome</keyword>
<feature type="transmembrane region" description="Helical" evidence="14">
    <location>
        <begin position="80"/>
        <end position="98"/>
    </location>
</feature>
<gene>
    <name evidence="15" type="ORF">Apau_1127</name>
</gene>
<evidence type="ECO:0000256" key="7">
    <source>
        <dbReference type="ARBA" id="ARBA00022989"/>
    </source>
</evidence>
<comment type="similarity">
    <text evidence="2 13">Belongs to the sodium:solute symporter (SSF) (TC 2.A.21) family.</text>
</comment>
<evidence type="ECO:0000256" key="10">
    <source>
        <dbReference type="ARBA" id="ARBA00023136"/>
    </source>
</evidence>
<evidence type="ECO:0000313" key="15">
    <source>
        <dbReference type="EMBL" id="EFQ23553.1"/>
    </source>
</evidence>
<evidence type="ECO:0000256" key="6">
    <source>
        <dbReference type="ARBA" id="ARBA00022847"/>
    </source>
</evidence>
<dbReference type="InterPro" id="IPR001734">
    <property type="entry name" value="Na/solute_symporter"/>
</dbReference>
<feature type="transmembrane region" description="Helical" evidence="14">
    <location>
        <begin position="369"/>
        <end position="386"/>
    </location>
</feature>
<accession>E3CXU3</accession>
<dbReference type="GO" id="GO:0006814">
    <property type="term" value="P:sodium ion transport"/>
    <property type="evidence" value="ECO:0007669"/>
    <property type="project" value="UniProtKB-KW"/>
</dbReference>
<dbReference type="GO" id="GO:0015293">
    <property type="term" value="F:symporter activity"/>
    <property type="evidence" value="ECO:0007669"/>
    <property type="project" value="UniProtKB-KW"/>
</dbReference>
<feature type="transmembrane region" description="Helical" evidence="14">
    <location>
        <begin position="419"/>
        <end position="437"/>
    </location>
</feature>
<dbReference type="Proteomes" id="UP000005096">
    <property type="component" value="Chromosome"/>
</dbReference>
<comment type="catalytic activity">
    <reaction evidence="12">
        <text>L-proline(in) + Na(+)(in) = L-proline(out) + Na(+)(out)</text>
        <dbReference type="Rhea" id="RHEA:28967"/>
        <dbReference type="ChEBI" id="CHEBI:29101"/>
        <dbReference type="ChEBI" id="CHEBI:60039"/>
    </reaction>
</comment>
<evidence type="ECO:0000256" key="13">
    <source>
        <dbReference type="RuleBase" id="RU362091"/>
    </source>
</evidence>
<dbReference type="EMBL" id="CM001022">
    <property type="protein sequence ID" value="EFQ23553.1"/>
    <property type="molecule type" value="Genomic_DNA"/>
</dbReference>
<evidence type="ECO:0000256" key="11">
    <source>
        <dbReference type="ARBA" id="ARBA00023201"/>
    </source>
</evidence>
<dbReference type="AlphaFoldDB" id="E3CXU3"/>
<dbReference type="HOGENOM" id="CLU_018808_15_1_0"/>
<dbReference type="STRING" id="584708.Apau_1127"/>
<dbReference type="PROSITE" id="PS50283">
    <property type="entry name" value="NA_SOLUT_SYMP_3"/>
    <property type="match status" value="1"/>
</dbReference>
<dbReference type="PaxDb" id="584708-Apau_1127"/>
<keyword evidence="8" id="KW-0915">Sodium</keyword>
<keyword evidence="11" id="KW-0739">Sodium transport</keyword>
<feature type="transmembrane region" description="Helical" evidence="14">
    <location>
        <begin position="43"/>
        <end position="68"/>
    </location>
</feature>
<evidence type="ECO:0000256" key="3">
    <source>
        <dbReference type="ARBA" id="ARBA00022448"/>
    </source>
</evidence>